<dbReference type="GO" id="GO:0140359">
    <property type="term" value="F:ABC-type transporter activity"/>
    <property type="evidence" value="ECO:0007669"/>
    <property type="project" value="InterPro"/>
</dbReference>
<keyword evidence="4 5" id="KW-0472">Membrane</keyword>
<keyword evidence="3 5" id="KW-1133">Transmembrane helix</keyword>
<dbReference type="InterPro" id="IPR013525">
    <property type="entry name" value="ABC2_TM"/>
</dbReference>
<dbReference type="InterPro" id="IPR051784">
    <property type="entry name" value="Nod_factor_ABC_transporter"/>
</dbReference>
<feature type="transmembrane region" description="Helical" evidence="5">
    <location>
        <begin position="217"/>
        <end position="236"/>
    </location>
</feature>
<evidence type="ECO:0000256" key="2">
    <source>
        <dbReference type="ARBA" id="ARBA00022692"/>
    </source>
</evidence>
<feature type="transmembrane region" description="Helical" evidence="5">
    <location>
        <begin position="94"/>
        <end position="120"/>
    </location>
</feature>
<comment type="subcellular location">
    <subcellularLocation>
        <location evidence="5">Cell membrane</location>
        <topology evidence="5">Multi-pass membrane protein</topology>
    </subcellularLocation>
    <subcellularLocation>
        <location evidence="1">Membrane</location>
        <topology evidence="1">Multi-pass membrane protein</topology>
    </subcellularLocation>
</comment>
<feature type="transmembrane region" description="Helical" evidence="5">
    <location>
        <begin position="52"/>
        <end position="73"/>
    </location>
</feature>
<dbReference type="Proteomes" id="UP000239663">
    <property type="component" value="Unassembled WGS sequence"/>
</dbReference>
<evidence type="ECO:0000256" key="3">
    <source>
        <dbReference type="ARBA" id="ARBA00022989"/>
    </source>
</evidence>
<dbReference type="PANTHER" id="PTHR43229">
    <property type="entry name" value="NODULATION PROTEIN J"/>
    <property type="match status" value="1"/>
</dbReference>
<name>A0A2S7MXE7_9BACI</name>
<dbReference type="PIRSF" id="PIRSF006648">
    <property type="entry name" value="DrrB"/>
    <property type="match status" value="1"/>
</dbReference>
<dbReference type="EMBL" id="PKOZ01000010">
    <property type="protein sequence ID" value="PQD94427.1"/>
    <property type="molecule type" value="Genomic_DNA"/>
</dbReference>
<dbReference type="PANTHER" id="PTHR43229:SF2">
    <property type="entry name" value="NODULATION PROTEIN J"/>
    <property type="match status" value="1"/>
</dbReference>
<feature type="transmembrane region" description="Helical" evidence="5">
    <location>
        <begin position="157"/>
        <end position="178"/>
    </location>
</feature>
<dbReference type="RefSeq" id="WP_104850258.1">
    <property type="nucleotide sequence ID" value="NZ_PKOZ01000010.1"/>
</dbReference>
<evidence type="ECO:0000256" key="1">
    <source>
        <dbReference type="ARBA" id="ARBA00004141"/>
    </source>
</evidence>
<organism evidence="7 8">
    <name type="scientific">Pradoshia eiseniae</name>
    <dbReference type="NCBI Taxonomy" id="2064768"/>
    <lineage>
        <taxon>Bacteria</taxon>
        <taxon>Bacillati</taxon>
        <taxon>Bacillota</taxon>
        <taxon>Bacilli</taxon>
        <taxon>Bacillales</taxon>
        <taxon>Bacillaceae</taxon>
        <taxon>Pradoshia</taxon>
    </lineage>
</organism>
<evidence type="ECO:0000256" key="4">
    <source>
        <dbReference type="ARBA" id="ARBA00023136"/>
    </source>
</evidence>
<dbReference type="AlphaFoldDB" id="A0A2S7MXE7"/>
<evidence type="ECO:0000256" key="5">
    <source>
        <dbReference type="RuleBase" id="RU361157"/>
    </source>
</evidence>
<dbReference type="InterPro" id="IPR047817">
    <property type="entry name" value="ABC2_TM_bact-type"/>
</dbReference>
<dbReference type="InterPro" id="IPR000412">
    <property type="entry name" value="ABC_2_transport"/>
</dbReference>
<protein>
    <recommendedName>
        <fullName evidence="5">Transport permease protein</fullName>
    </recommendedName>
</protein>
<evidence type="ECO:0000259" key="6">
    <source>
        <dbReference type="PROSITE" id="PS51012"/>
    </source>
</evidence>
<proteinExistence type="inferred from homology"/>
<reference evidence="7 8" key="1">
    <citation type="submission" date="2017-12" db="EMBL/GenBank/DDBJ databases">
        <title>Taxonomic description and draft genome of Pradoshia cofamensis Gen. nov., sp. nov., a thermotolerant bacillale isolated from anterior gut of earthworm Eisenia fetida.</title>
        <authorList>
            <person name="Saha T."/>
            <person name="Chakraborty R."/>
        </authorList>
    </citation>
    <scope>NUCLEOTIDE SEQUENCE [LARGE SCALE GENOMIC DNA]</scope>
    <source>
        <strain evidence="7 8">EAG3</strain>
    </source>
</reference>
<dbReference type="PROSITE" id="PS51012">
    <property type="entry name" value="ABC_TM2"/>
    <property type="match status" value="1"/>
</dbReference>
<feature type="domain" description="ABC transmembrane type-2" evidence="6">
    <location>
        <begin position="19"/>
        <end position="239"/>
    </location>
</feature>
<keyword evidence="2 5" id="KW-0812">Transmembrane</keyword>
<comment type="similarity">
    <text evidence="5">Belongs to the ABC-2 integral membrane protein family.</text>
</comment>
<dbReference type="GO" id="GO:0043190">
    <property type="term" value="C:ATP-binding cassette (ABC) transporter complex"/>
    <property type="evidence" value="ECO:0007669"/>
    <property type="project" value="InterPro"/>
</dbReference>
<feature type="transmembrane region" description="Helical" evidence="5">
    <location>
        <begin position="126"/>
        <end position="145"/>
    </location>
</feature>
<keyword evidence="8" id="KW-1185">Reference proteome</keyword>
<dbReference type="PRINTS" id="PR00164">
    <property type="entry name" value="ABC2TRNSPORT"/>
</dbReference>
<gene>
    <name evidence="7" type="ORF">CYL18_14535</name>
</gene>
<keyword evidence="5" id="KW-0813">Transport</keyword>
<feature type="transmembrane region" description="Helical" evidence="5">
    <location>
        <begin position="21"/>
        <end position="40"/>
    </location>
</feature>
<dbReference type="OrthoDB" id="162334at2"/>
<dbReference type="Pfam" id="PF01061">
    <property type="entry name" value="ABC2_membrane"/>
    <property type="match status" value="1"/>
</dbReference>
<sequence length="243" mass="26540">MKTMIFANRVMKEIIRDPISMFFGVAFPLILLILLSAINSSIPVDLFDISSLAPGIAVFGLSFMALFAAQVVAKDRASSFLTRLFTTPMTAHNFILGYMLPLVIMSVIQVAVCLFAALFLGLDFTMTIFAVMVALIPMALIYIGLGLICGTLFSEKAATGICGALLTNFAAWLSGVWFDLELVGGIFKDIAHALPFFHAVEVGKAVLNGTYEAMLPHLWWVLAYAVIIIVISIFVFKKKTQEV</sequence>
<keyword evidence="5" id="KW-1003">Cell membrane</keyword>
<comment type="caution">
    <text evidence="7">The sequence shown here is derived from an EMBL/GenBank/DDBJ whole genome shotgun (WGS) entry which is preliminary data.</text>
</comment>
<evidence type="ECO:0000313" key="8">
    <source>
        <dbReference type="Proteomes" id="UP000239663"/>
    </source>
</evidence>
<evidence type="ECO:0000313" key="7">
    <source>
        <dbReference type="EMBL" id="PQD94427.1"/>
    </source>
</evidence>
<accession>A0A2S7MXE7</accession>